<dbReference type="EnsemblMetazoa" id="XM_030998104">
    <property type="protein sequence ID" value="XP_030853964"/>
    <property type="gene ID" value="LOC100892936"/>
</dbReference>
<dbReference type="AlphaFoldDB" id="A0A7M7PRF9"/>
<feature type="compositionally biased region" description="Polar residues" evidence="1">
    <location>
        <begin position="212"/>
        <end position="227"/>
    </location>
</feature>
<feature type="region of interest" description="Disordered" evidence="1">
    <location>
        <begin position="146"/>
        <end position="269"/>
    </location>
</feature>
<accession>A0A7M7PRF9</accession>
<keyword evidence="2" id="KW-0812">Transmembrane</keyword>
<dbReference type="OrthoDB" id="8960773at2759"/>
<evidence type="ECO:0000256" key="2">
    <source>
        <dbReference type="SAM" id="Phobius"/>
    </source>
</evidence>
<dbReference type="InParanoid" id="A0A7M7PRF9"/>
<dbReference type="KEGG" id="spu:100892936"/>
<keyword evidence="2" id="KW-1133">Transmembrane helix</keyword>
<keyword evidence="4" id="KW-1185">Reference proteome</keyword>
<evidence type="ECO:0000256" key="1">
    <source>
        <dbReference type="SAM" id="MobiDB-lite"/>
    </source>
</evidence>
<dbReference type="GeneID" id="100892936"/>
<sequence>MHPFSAVPGFCKEQGCEEGYTGGRCDKEIRDESEADLYVGIIAASVIACIIVLAILLGTCINLFNKRRIRTGRSEELFGIENVVALELMDEKSHLGGMATQTDESFLLARSHKDGVAPKAGHAHKIMQTTDSFLLSKAQLLRAHGGSATRYRGAGSPVGVVSGNTRRLSDRPSESKMTGADATPSTSGAGANGVARKPSTKKERAPAPPQQSPTSISQHEEATPSTSKVEDLPISSEESAPKLVDPQVEKDEGNIEVPPPEKPIKSIDGDEVISDAYSGRKILKV</sequence>
<proteinExistence type="predicted"/>
<dbReference type="Proteomes" id="UP000007110">
    <property type="component" value="Unassembled WGS sequence"/>
</dbReference>
<feature type="transmembrane region" description="Helical" evidence="2">
    <location>
        <begin position="37"/>
        <end position="64"/>
    </location>
</feature>
<keyword evidence="2" id="KW-0472">Membrane</keyword>
<dbReference type="RefSeq" id="XP_030853964.1">
    <property type="nucleotide sequence ID" value="XM_030998104.1"/>
</dbReference>
<reference evidence="4" key="1">
    <citation type="submission" date="2015-02" db="EMBL/GenBank/DDBJ databases">
        <title>Genome sequencing for Strongylocentrotus purpuratus.</title>
        <authorList>
            <person name="Murali S."/>
            <person name="Liu Y."/>
            <person name="Vee V."/>
            <person name="English A."/>
            <person name="Wang M."/>
            <person name="Skinner E."/>
            <person name="Han Y."/>
            <person name="Muzny D.M."/>
            <person name="Worley K.C."/>
            <person name="Gibbs R.A."/>
        </authorList>
    </citation>
    <scope>NUCLEOTIDE SEQUENCE</scope>
</reference>
<name>A0A7M7PRF9_STRPU</name>
<reference evidence="3" key="2">
    <citation type="submission" date="2021-01" db="UniProtKB">
        <authorList>
            <consortium name="EnsemblMetazoa"/>
        </authorList>
    </citation>
    <scope>IDENTIFICATION</scope>
</reference>
<evidence type="ECO:0000313" key="3">
    <source>
        <dbReference type="EnsemblMetazoa" id="XP_030853964"/>
    </source>
</evidence>
<protein>
    <submittedName>
        <fullName evidence="3">Uncharacterized protein</fullName>
    </submittedName>
</protein>
<organism evidence="3 4">
    <name type="scientific">Strongylocentrotus purpuratus</name>
    <name type="common">Purple sea urchin</name>
    <dbReference type="NCBI Taxonomy" id="7668"/>
    <lineage>
        <taxon>Eukaryota</taxon>
        <taxon>Metazoa</taxon>
        <taxon>Echinodermata</taxon>
        <taxon>Eleutherozoa</taxon>
        <taxon>Echinozoa</taxon>
        <taxon>Echinoidea</taxon>
        <taxon>Euechinoidea</taxon>
        <taxon>Echinacea</taxon>
        <taxon>Camarodonta</taxon>
        <taxon>Echinidea</taxon>
        <taxon>Strongylocentrotidae</taxon>
        <taxon>Strongylocentrotus</taxon>
    </lineage>
</organism>
<evidence type="ECO:0000313" key="4">
    <source>
        <dbReference type="Proteomes" id="UP000007110"/>
    </source>
</evidence>